<protein>
    <submittedName>
        <fullName evidence="2">Uncharacterized protein</fullName>
    </submittedName>
</protein>
<accession>A0A1R2BEX3</accession>
<proteinExistence type="predicted"/>
<feature type="region of interest" description="Disordered" evidence="1">
    <location>
        <begin position="33"/>
        <end position="119"/>
    </location>
</feature>
<reference evidence="2 3" key="1">
    <citation type="submission" date="2016-11" db="EMBL/GenBank/DDBJ databases">
        <title>The macronuclear genome of Stentor coeruleus: a giant cell with tiny introns.</title>
        <authorList>
            <person name="Slabodnick M."/>
            <person name="Ruby J.G."/>
            <person name="Reiff S.B."/>
            <person name="Swart E.C."/>
            <person name="Gosai S."/>
            <person name="Prabakaran S."/>
            <person name="Witkowska E."/>
            <person name="Larue G.E."/>
            <person name="Fisher S."/>
            <person name="Freeman R.M."/>
            <person name="Gunawardena J."/>
            <person name="Chu W."/>
            <person name="Stover N.A."/>
            <person name="Gregory B.D."/>
            <person name="Nowacki M."/>
            <person name="Derisi J."/>
            <person name="Roy S.W."/>
            <person name="Marshall W.F."/>
            <person name="Sood P."/>
        </authorList>
    </citation>
    <scope>NUCLEOTIDE SEQUENCE [LARGE SCALE GENOMIC DNA]</scope>
    <source>
        <strain evidence="2">WM001</strain>
    </source>
</reference>
<comment type="caution">
    <text evidence="2">The sequence shown here is derived from an EMBL/GenBank/DDBJ whole genome shotgun (WGS) entry which is preliminary data.</text>
</comment>
<dbReference type="EMBL" id="MPUH01000700">
    <property type="protein sequence ID" value="OMJ75274.1"/>
    <property type="molecule type" value="Genomic_DNA"/>
</dbReference>
<feature type="compositionally biased region" description="Basic and acidic residues" evidence="1">
    <location>
        <begin position="61"/>
        <end position="79"/>
    </location>
</feature>
<organism evidence="2 3">
    <name type="scientific">Stentor coeruleus</name>
    <dbReference type="NCBI Taxonomy" id="5963"/>
    <lineage>
        <taxon>Eukaryota</taxon>
        <taxon>Sar</taxon>
        <taxon>Alveolata</taxon>
        <taxon>Ciliophora</taxon>
        <taxon>Postciliodesmatophora</taxon>
        <taxon>Heterotrichea</taxon>
        <taxon>Heterotrichida</taxon>
        <taxon>Stentoridae</taxon>
        <taxon>Stentor</taxon>
    </lineage>
</organism>
<name>A0A1R2BEX3_9CILI</name>
<feature type="compositionally biased region" description="Basic and acidic residues" evidence="1">
    <location>
        <begin position="108"/>
        <end position="119"/>
    </location>
</feature>
<dbReference type="Proteomes" id="UP000187209">
    <property type="component" value="Unassembled WGS sequence"/>
</dbReference>
<evidence type="ECO:0000313" key="3">
    <source>
        <dbReference type="Proteomes" id="UP000187209"/>
    </source>
</evidence>
<evidence type="ECO:0000313" key="2">
    <source>
        <dbReference type="EMBL" id="OMJ75274.1"/>
    </source>
</evidence>
<feature type="compositionally biased region" description="Low complexity" evidence="1">
    <location>
        <begin position="91"/>
        <end position="102"/>
    </location>
</feature>
<keyword evidence="3" id="KW-1185">Reference proteome</keyword>
<gene>
    <name evidence="2" type="ORF">SteCoe_25633</name>
</gene>
<dbReference type="AlphaFoldDB" id="A0A1R2BEX3"/>
<evidence type="ECO:0000256" key="1">
    <source>
        <dbReference type="SAM" id="MobiDB-lite"/>
    </source>
</evidence>
<sequence length="302" mass="34457">MNKLFEEISNLTNMELEFLSRNMNNYIEKAFAKFPETNQPPTEILPIKRQQKPAEPPVKIPKIEAQHSEPQKKLSKVSDSESNLSEDSDSDSIGISLGNSDSEQVESPEAKTKEPDFDIDSIKRTNEDVQLLLEKLTSEEFSADIILAKLIEMFSDNFDSSAFAIITNTNMPKSVKSYLNKPISPTKENAAKDLLRILKKNSEIYCKNKEVKTWECLDSRLKEAIFKKSEKELLATFKRILESMQGSIKDEEYKIVQGIVSKVAGFCKENKNEEIKNKGRTIIEAWKRIRGGLSQDKTKKNR</sequence>